<sequence>MSDTQSLQESQNLSMFLATQNKIRDTLKEKLQAIPTYEDLLCDVVNISVQLFENKMYLTPTEKQMLVKVMGFGLFLIDSELCSINKLDQKKKIKIDRIDKIFKNLEVVPLFGDMQIAPFNYIKRSKNFDPKMWPLCNTTNTSPQSDLMCHLPRIRDEHIKYISELARYSNEVITTYKETARTDAENKDIGELALRGLQLLSEWTSVVTELYSWKLLHPTDHHTNNQCPNDAEEYERAMNFKFQEEIRVSLIQNLPSIQNLTFQKSLILKGKTPLSDLTGRGVYYKMYGFEKSVMKQPKTNHIPRGKTPLSDLTVSVHGRQSSEMLHKEIDKDTVPLRGLSVGNKDIRSKVSVRSVNGVLDAHLMNLMQLLENVLVAWCGSSRIIRRKTNGFILRAIEEYHLRILSPNQYYLTDVDVVLHECCSVGTIYYREYYALGEILSLPISSYPWLLFSSVFRAVKGIQNIISQLSIENGKSLYALTCF</sequence>
<feature type="non-terminal residue" evidence="1">
    <location>
        <position position="482"/>
    </location>
</feature>
<keyword evidence="2" id="KW-1185">Reference proteome</keyword>
<accession>A0AAV2QQ32</accession>
<dbReference type="PRINTS" id="PR01698">
    <property type="entry name" value="CYTOFMRPINTP"/>
</dbReference>
<dbReference type="GO" id="GO:0030833">
    <property type="term" value="P:regulation of actin filament polymerization"/>
    <property type="evidence" value="ECO:0007669"/>
    <property type="project" value="InterPro"/>
</dbReference>
<organism evidence="1 2">
    <name type="scientific">Meganyctiphanes norvegica</name>
    <name type="common">Northern krill</name>
    <name type="synonym">Thysanopoda norvegica</name>
    <dbReference type="NCBI Taxonomy" id="48144"/>
    <lineage>
        <taxon>Eukaryota</taxon>
        <taxon>Metazoa</taxon>
        <taxon>Ecdysozoa</taxon>
        <taxon>Arthropoda</taxon>
        <taxon>Crustacea</taxon>
        <taxon>Multicrustacea</taxon>
        <taxon>Malacostraca</taxon>
        <taxon>Eumalacostraca</taxon>
        <taxon>Eucarida</taxon>
        <taxon>Euphausiacea</taxon>
        <taxon>Euphausiidae</taxon>
        <taxon>Meganyctiphanes</taxon>
    </lineage>
</organism>
<protein>
    <submittedName>
        <fullName evidence="1">Uncharacterized protein</fullName>
    </submittedName>
</protein>
<dbReference type="Pfam" id="PF05994">
    <property type="entry name" value="FragX_IP"/>
    <property type="match status" value="1"/>
</dbReference>
<dbReference type="Proteomes" id="UP001497623">
    <property type="component" value="Unassembled WGS sequence"/>
</dbReference>
<evidence type="ECO:0000313" key="2">
    <source>
        <dbReference type="Proteomes" id="UP001497623"/>
    </source>
</evidence>
<name>A0AAV2QQ32_MEGNR</name>
<reference evidence="1 2" key="1">
    <citation type="submission" date="2024-05" db="EMBL/GenBank/DDBJ databases">
        <authorList>
            <person name="Wallberg A."/>
        </authorList>
    </citation>
    <scope>NUCLEOTIDE SEQUENCE [LARGE SCALE GENOMIC DNA]</scope>
</reference>
<comment type="caution">
    <text evidence="1">The sequence shown here is derived from an EMBL/GenBank/DDBJ whole genome shotgun (WGS) entry which is preliminary data.</text>
</comment>
<dbReference type="PANTHER" id="PTHR12195">
    <property type="entry name" value="CYTOPLASMIC FMR1-INTERACTING PROTEIN-RELATED"/>
    <property type="match status" value="1"/>
</dbReference>
<dbReference type="EMBL" id="CAXKWB010008499">
    <property type="protein sequence ID" value="CAL4091266.1"/>
    <property type="molecule type" value="Genomic_DNA"/>
</dbReference>
<dbReference type="InterPro" id="IPR008081">
    <property type="entry name" value="Cytoplasmic_FMR1-int"/>
</dbReference>
<proteinExistence type="predicted"/>
<dbReference type="GO" id="GO:0031267">
    <property type="term" value="F:small GTPase binding"/>
    <property type="evidence" value="ECO:0007669"/>
    <property type="project" value="InterPro"/>
</dbReference>
<gene>
    <name evidence="1" type="ORF">MNOR_LOCUS14295</name>
</gene>
<dbReference type="PIRSF" id="PIRSF008153">
    <property type="entry name" value="FMR1_interacting"/>
    <property type="match status" value="1"/>
</dbReference>
<dbReference type="AlphaFoldDB" id="A0AAV2QQ32"/>
<evidence type="ECO:0000313" key="1">
    <source>
        <dbReference type="EMBL" id="CAL4091266.1"/>
    </source>
</evidence>